<proteinExistence type="predicted"/>
<dbReference type="PANTHER" id="PTHR44688:SF16">
    <property type="entry name" value="DNA-BINDING TRANSCRIPTIONAL ACTIVATOR DEVR_DOSR"/>
    <property type="match status" value="1"/>
</dbReference>
<keyword evidence="2 5" id="KW-0238">DNA-binding</keyword>
<dbReference type="GO" id="GO:0006355">
    <property type="term" value="P:regulation of DNA-templated transcription"/>
    <property type="evidence" value="ECO:0007669"/>
    <property type="project" value="InterPro"/>
</dbReference>
<dbReference type="InterPro" id="IPR036693">
    <property type="entry name" value="TF_LuxR_autoind-bd_dom_sf"/>
</dbReference>
<feature type="domain" description="HTH luxR-type" evidence="4">
    <location>
        <begin position="161"/>
        <end position="226"/>
    </location>
</feature>
<dbReference type="PRINTS" id="PR00038">
    <property type="entry name" value="HTHLUXR"/>
</dbReference>
<dbReference type="Proteomes" id="UP000219465">
    <property type="component" value="Unassembled WGS sequence"/>
</dbReference>
<dbReference type="EMBL" id="OCPC01000001">
    <property type="protein sequence ID" value="SOE08355.1"/>
    <property type="molecule type" value="Genomic_DNA"/>
</dbReference>
<name>A0A286HKM3_9HYPH</name>
<dbReference type="AlphaFoldDB" id="A0A286HKM3"/>
<dbReference type="PROSITE" id="PS50043">
    <property type="entry name" value="HTH_LUXR_2"/>
    <property type="match status" value="1"/>
</dbReference>
<dbReference type="InterPro" id="IPR005143">
    <property type="entry name" value="TF_LuxR_autoind-bd_dom"/>
</dbReference>
<dbReference type="Pfam" id="PF03472">
    <property type="entry name" value="Autoind_bind"/>
    <property type="match status" value="1"/>
</dbReference>
<evidence type="ECO:0000313" key="6">
    <source>
        <dbReference type="Proteomes" id="UP000219465"/>
    </source>
</evidence>
<dbReference type="Pfam" id="PF00196">
    <property type="entry name" value="GerE"/>
    <property type="match status" value="1"/>
</dbReference>
<evidence type="ECO:0000259" key="4">
    <source>
        <dbReference type="PROSITE" id="PS50043"/>
    </source>
</evidence>
<dbReference type="GO" id="GO:0003677">
    <property type="term" value="F:DNA binding"/>
    <property type="evidence" value="ECO:0007669"/>
    <property type="project" value="UniProtKB-KW"/>
</dbReference>
<dbReference type="PANTHER" id="PTHR44688">
    <property type="entry name" value="DNA-BINDING TRANSCRIPTIONAL ACTIVATOR DEVR_DOSR"/>
    <property type="match status" value="1"/>
</dbReference>
<protein>
    <submittedName>
        <fullName evidence="5">DNA-binding CsgD family transcriptional regulator</fullName>
    </submittedName>
</protein>
<organism evidence="5 6">
    <name type="scientific">Hoeflea halophila</name>
    <dbReference type="NCBI Taxonomy" id="714899"/>
    <lineage>
        <taxon>Bacteria</taxon>
        <taxon>Pseudomonadati</taxon>
        <taxon>Pseudomonadota</taxon>
        <taxon>Alphaproteobacteria</taxon>
        <taxon>Hyphomicrobiales</taxon>
        <taxon>Rhizobiaceae</taxon>
        <taxon>Hoeflea</taxon>
    </lineage>
</organism>
<evidence type="ECO:0000256" key="1">
    <source>
        <dbReference type="ARBA" id="ARBA00023015"/>
    </source>
</evidence>
<accession>A0A286HKM3</accession>
<dbReference type="SMART" id="SM00421">
    <property type="entry name" value="HTH_LUXR"/>
    <property type="match status" value="1"/>
</dbReference>
<evidence type="ECO:0000256" key="2">
    <source>
        <dbReference type="ARBA" id="ARBA00023125"/>
    </source>
</evidence>
<dbReference type="Gene3D" id="1.10.10.10">
    <property type="entry name" value="Winged helix-like DNA-binding domain superfamily/Winged helix DNA-binding domain"/>
    <property type="match status" value="1"/>
</dbReference>
<dbReference type="SUPFAM" id="SSF46894">
    <property type="entry name" value="C-terminal effector domain of the bipartite response regulators"/>
    <property type="match status" value="1"/>
</dbReference>
<dbReference type="InterPro" id="IPR016032">
    <property type="entry name" value="Sig_transdc_resp-reg_C-effctor"/>
</dbReference>
<dbReference type="SUPFAM" id="SSF75516">
    <property type="entry name" value="Pheromone-binding domain of LuxR-like quorum-sensing transcription factors"/>
    <property type="match status" value="1"/>
</dbReference>
<evidence type="ECO:0000313" key="5">
    <source>
        <dbReference type="EMBL" id="SOE08355.1"/>
    </source>
</evidence>
<gene>
    <name evidence="5" type="ORF">SAMN05877838_0066</name>
</gene>
<keyword evidence="1" id="KW-0805">Transcription regulation</keyword>
<dbReference type="RefSeq" id="WP_097103922.1">
    <property type="nucleotide sequence ID" value="NZ_OCPC01000001.1"/>
</dbReference>
<evidence type="ECO:0000256" key="3">
    <source>
        <dbReference type="ARBA" id="ARBA00023163"/>
    </source>
</evidence>
<reference evidence="6" key="1">
    <citation type="submission" date="2017-08" db="EMBL/GenBank/DDBJ databases">
        <authorList>
            <person name="Varghese N."/>
            <person name="Submissions S."/>
        </authorList>
    </citation>
    <scope>NUCLEOTIDE SEQUENCE [LARGE SCALE GENOMIC DNA]</scope>
    <source>
        <strain evidence="6">KCTC 23107</strain>
    </source>
</reference>
<dbReference type="OrthoDB" id="8113315at2"/>
<keyword evidence="6" id="KW-1185">Reference proteome</keyword>
<dbReference type="InterPro" id="IPR000792">
    <property type="entry name" value="Tscrpt_reg_LuxR_C"/>
</dbReference>
<dbReference type="Gene3D" id="3.30.450.80">
    <property type="entry name" value="Transcription factor LuxR-like, autoinducer-binding domain"/>
    <property type="match status" value="1"/>
</dbReference>
<keyword evidence="3" id="KW-0804">Transcription</keyword>
<dbReference type="PROSITE" id="PS00622">
    <property type="entry name" value="HTH_LUXR_1"/>
    <property type="match status" value="1"/>
</dbReference>
<dbReference type="InterPro" id="IPR036388">
    <property type="entry name" value="WH-like_DNA-bd_sf"/>
</dbReference>
<dbReference type="CDD" id="cd06170">
    <property type="entry name" value="LuxR_C_like"/>
    <property type="match status" value="1"/>
</dbReference>
<sequence length="229" mass="24999">MLVTETVLHLGPELERAVNRMDFFRLFKSLAGSHGFSYFGVTEVVSDEQGINLQHVHALHNLPASWFEDPKLQVIDARDPVFVRLQQSSAPCVMDLGQTPSEVLGCSGSDTVVIVPLHAATGKRYCLILVGGDAKPDHQALALIALDAALIFQRYFEVILSLDSISGLSDREIQIVRWTSEGKTSAEIAIILGLSEHTVNSYIAAVLRKLHVVNRAQMVASAIRSGLIT</sequence>